<organism evidence="2 3">
    <name type="scientific">Tumidithrix elongata BACA0141</name>
    <dbReference type="NCBI Taxonomy" id="2716417"/>
    <lineage>
        <taxon>Bacteria</taxon>
        <taxon>Bacillati</taxon>
        <taxon>Cyanobacteriota</taxon>
        <taxon>Cyanophyceae</taxon>
        <taxon>Pseudanabaenales</taxon>
        <taxon>Pseudanabaenaceae</taxon>
        <taxon>Tumidithrix</taxon>
        <taxon>Tumidithrix elongata</taxon>
    </lineage>
</organism>
<dbReference type="InterPro" id="IPR010106">
    <property type="entry name" value="RpnA"/>
</dbReference>
<sequence>MRTDTLFYQLFQSFHTLLFELIEQPPSTADGYEFVSAEVKEKAFRFDGIFLPNTLEKPVIFAEVQFQPKDDFYWDLMSEICLYLRQYKPLQNWYAVAIFARRIYDPGESPHFQELFDSNRIVRVYLEDWLDRGTNSLGIAIVQLILVSEAKAPELVRQLAVQVEQETLPLLRDEVVEFIETVLVYKFPQLTRKEIEAMFTLNDLKHTRVYKDAKQEGRRNEAKSLLLRLLTKKLGTLNTRYRIKITRLSLEKMEALSEALLDFTNITDLDRWLEDQKLTR</sequence>
<dbReference type="RefSeq" id="WP_330485402.1">
    <property type="nucleotide sequence ID" value="NZ_JAZBJZ010000103.1"/>
</dbReference>
<dbReference type="PANTHER" id="PTHR35586:SF2">
    <property type="entry name" value="SLL1542 PROTEIN"/>
    <property type="match status" value="1"/>
</dbReference>
<accession>A0AAW9Q7P7</accession>
<dbReference type="NCBIfam" id="TIGR01784">
    <property type="entry name" value="T_den_put_tspse"/>
    <property type="match status" value="1"/>
</dbReference>
<dbReference type="Pfam" id="PF11103">
    <property type="entry name" value="DUF2887"/>
    <property type="match status" value="1"/>
</dbReference>
<dbReference type="InterPro" id="IPR022573">
    <property type="entry name" value="DUF2887"/>
</dbReference>
<dbReference type="Proteomes" id="UP001333818">
    <property type="component" value="Unassembled WGS sequence"/>
</dbReference>
<evidence type="ECO:0000313" key="3">
    <source>
        <dbReference type="Proteomes" id="UP001333818"/>
    </source>
</evidence>
<dbReference type="PANTHER" id="PTHR35586">
    <property type="entry name" value="SLL1691 PROTEIN"/>
    <property type="match status" value="1"/>
</dbReference>
<protein>
    <submittedName>
        <fullName evidence="2">Rpn family recombination-promoting nuclease/putative transposase</fullName>
    </submittedName>
</protein>
<dbReference type="Pfam" id="PF14261">
    <property type="entry name" value="DUF4351"/>
    <property type="match status" value="1"/>
</dbReference>
<reference evidence="2" key="1">
    <citation type="submission" date="2024-01" db="EMBL/GenBank/DDBJ databases">
        <title>Bank of Algae and Cyanobacteria of the Azores (BACA) strain genomes.</title>
        <authorList>
            <person name="Luz R."/>
            <person name="Cordeiro R."/>
            <person name="Fonseca A."/>
            <person name="Goncalves V."/>
        </authorList>
    </citation>
    <scope>NUCLEOTIDE SEQUENCE</scope>
    <source>
        <strain evidence="2">BACA0141</strain>
    </source>
</reference>
<name>A0AAW9Q7P7_9CYAN</name>
<dbReference type="AlphaFoldDB" id="A0AAW9Q7P7"/>
<feature type="domain" description="DUF4351" evidence="1">
    <location>
        <begin position="215"/>
        <end position="273"/>
    </location>
</feature>
<comment type="caution">
    <text evidence="2">The sequence shown here is derived from an EMBL/GenBank/DDBJ whole genome shotgun (WGS) entry which is preliminary data.</text>
</comment>
<evidence type="ECO:0000313" key="2">
    <source>
        <dbReference type="EMBL" id="MEE3718966.1"/>
    </source>
</evidence>
<dbReference type="EMBL" id="JAZBJZ010000103">
    <property type="protein sequence ID" value="MEE3718966.1"/>
    <property type="molecule type" value="Genomic_DNA"/>
</dbReference>
<keyword evidence="3" id="KW-1185">Reference proteome</keyword>
<evidence type="ECO:0000259" key="1">
    <source>
        <dbReference type="Pfam" id="PF14261"/>
    </source>
</evidence>
<dbReference type="InterPro" id="IPR025587">
    <property type="entry name" value="DUF4351"/>
</dbReference>
<gene>
    <name evidence="2" type="ORF">V2H45_19660</name>
</gene>
<proteinExistence type="predicted"/>